<feature type="domain" description="DDE Tnp4" evidence="4">
    <location>
        <begin position="137"/>
        <end position="293"/>
    </location>
</feature>
<feature type="domain" description="Transposase Helix-turn-helix" evidence="5">
    <location>
        <begin position="59"/>
        <end position="108"/>
    </location>
</feature>
<organism evidence="6 7">
    <name type="scientific">Leptolyngbya boryana NIES-2135</name>
    <dbReference type="NCBI Taxonomy" id="1973484"/>
    <lineage>
        <taxon>Bacteria</taxon>
        <taxon>Bacillati</taxon>
        <taxon>Cyanobacteriota</taxon>
        <taxon>Cyanophyceae</taxon>
        <taxon>Leptolyngbyales</taxon>
        <taxon>Leptolyngbyaceae</taxon>
        <taxon>Leptolyngbya group</taxon>
        <taxon>Leptolyngbya</taxon>
    </lineage>
</organism>
<dbReference type="InterPro" id="IPR027806">
    <property type="entry name" value="HARBI1_dom"/>
</dbReference>
<comment type="cofactor">
    <cofactor evidence="1">
        <name>a divalent metal cation</name>
        <dbReference type="ChEBI" id="CHEBI:60240"/>
    </cofactor>
</comment>
<gene>
    <name evidence="6" type="ORF">NIES2135_60880</name>
</gene>
<evidence type="ECO:0000259" key="5">
    <source>
        <dbReference type="Pfam" id="PF13613"/>
    </source>
</evidence>
<protein>
    <submittedName>
        <fullName evidence="6">Transposase</fullName>
    </submittedName>
</protein>
<geneLocation type="plasmid" evidence="6">
    <name>plasmid1</name>
</geneLocation>
<evidence type="ECO:0000256" key="1">
    <source>
        <dbReference type="ARBA" id="ARBA00001968"/>
    </source>
</evidence>
<reference evidence="6 7" key="1">
    <citation type="submission" date="2017-06" db="EMBL/GenBank/DDBJ databases">
        <title>Genome sequencing of cyanobaciteial culture collection at National Institute for Environmental Studies (NIES).</title>
        <authorList>
            <person name="Hirose Y."/>
            <person name="Shimura Y."/>
            <person name="Fujisawa T."/>
            <person name="Nakamura Y."/>
            <person name="Kawachi M."/>
        </authorList>
    </citation>
    <scope>NUCLEOTIDE SEQUENCE [LARGE SCALE GENOMIC DNA]</scope>
    <source>
        <strain evidence="6 7">NIES-2135</strain>
        <plasmid evidence="7">Plasmid Plasmid1 dna</plasmid>
    </source>
</reference>
<dbReference type="Proteomes" id="UP000217895">
    <property type="component" value="Plasmid Plasmid1 dna"/>
</dbReference>
<keyword evidence="6" id="KW-0614">Plasmid</keyword>
<name>A0A1Z4JR23_LEPBY</name>
<evidence type="ECO:0000259" key="4">
    <source>
        <dbReference type="Pfam" id="PF13359"/>
    </source>
</evidence>
<evidence type="ECO:0000313" key="6">
    <source>
        <dbReference type="EMBL" id="BAY59211.1"/>
    </source>
</evidence>
<dbReference type="Pfam" id="PF13359">
    <property type="entry name" value="DDE_Tnp_4"/>
    <property type="match status" value="1"/>
</dbReference>
<accession>A0A1Z4JR23</accession>
<dbReference type="Pfam" id="PF13613">
    <property type="entry name" value="HTH_Tnp_4"/>
    <property type="match status" value="1"/>
</dbReference>
<proteinExistence type="predicted"/>
<evidence type="ECO:0000313" key="7">
    <source>
        <dbReference type="Proteomes" id="UP000217895"/>
    </source>
</evidence>
<dbReference type="InterPro" id="IPR027805">
    <property type="entry name" value="Transposase_HTH_dom"/>
</dbReference>
<dbReference type="GO" id="GO:0046872">
    <property type="term" value="F:metal ion binding"/>
    <property type="evidence" value="ECO:0007669"/>
    <property type="project" value="UniProtKB-KW"/>
</dbReference>
<feature type="region of interest" description="Disordered" evidence="3">
    <location>
        <begin position="141"/>
        <end position="166"/>
    </location>
</feature>
<keyword evidence="2" id="KW-0479">Metal-binding</keyword>
<feature type="region of interest" description="Disordered" evidence="3">
    <location>
        <begin position="228"/>
        <end position="247"/>
    </location>
</feature>
<evidence type="ECO:0000256" key="2">
    <source>
        <dbReference type="ARBA" id="ARBA00022723"/>
    </source>
</evidence>
<dbReference type="EMBL" id="AP018204">
    <property type="protein sequence ID" value="BAY59211.1"/>
    <property type="molecule type" value="Genomic_DNA"/>
</dbReference>
<feature type="compositionally biased region" description="Basic and acidic residues" evidence="3">
    <location>
        <begin position="234"/>
        <end position="246"/>
    </location>
</feature>
<sequence length="299" mass="34643">MLNLERALNQDRLLRALTGLNRKAFDALLPSFEQAYEASRAAAKPVRKRARGGGRKARLNNTEAKLFYILFYFKCYPTFDLAGILFDLDRSQTHEWMHELQPILETALGHELVLPERKLRSIDAFMEMFPGVERVMIDGTERPIQRPQDAEQQTQNYSGKKRRHTRKHLAAVDQTKRVLVLSKAREGKLHDKRFEAEEEIAFHIPDEIPIEVDLGFHGLQSEYTNIRIPHKKPRGGELSDEQKQENRTLSQSRVVCENAFSGIKRYRAISAIYRNHIQDFDDHLMLTAAGLWNFYLKAA</sequence>
<evidence type="ECO:0000256" key="3">
    <source>
        <dbReference type="SAM" id="MobiDB-lite"/>
    </source>
</evidence>
<keyword evidence="7" id="KW-1185">Reference proteome</keyword>
<dbReference type="AlphaFoldDB" id="A0A1Z4JR23"/>